<sequence length="571" mass="63375">MPLNLSKLRSRHAAVAFFALAAFANAARLPSSARQPTSSLTFKCDLPSAIDPSIDGLPSAEEQFFSYHAMIRQVERLQAVARIPTVCFEDLRPFDEDERWKPFEEMHAVVEMTYPIIHERAVVETINRFGLVYTIHGSDSTLSPILLTAHQDVVPVEEDMSKWEHPPFEAHFDGESLWGPGVIQDKGVLTAVMSAVESLLTDYSWMPERTLLLAVGFDEECSGSHGAAEISQFLGSRYGQDGIAAILDEGGQGLQSLGDTLYALPAVYEKGYLDVWFDLDVVGGPSSNPPPYTAIGIMSELVVALEEIKFKPEVIEDGPVHRHLQCQTRYSPDADRELTELVHSHNLDGMANHLSQSHETQYLIQTSQAVNRINGIGKLNSLPGYVYLGTDFRSAPQDDVLKLQRAIVDAASKVSSKYDLQLQAFEDDKAYQKSAKNAGSSKSNPQRDLNRNGTLNLRAKHISDVTPISPTEGLVWDILAGTIRHSFSFNGTVVPVGETMLGNTDSRHYLGLSSHVYRWAPIRNGAFENFRTANERVRMTAHMEMVGFYYDLIRNLNSGKRSDAIFLTSEL</sequence>
<feature type="binding site" evidence="7">
    <location>
        <position position="150"/>
    </location>
    <ligand>
        <name>Zn(2+)</name>
        <dbReference type="ChEBI" id="CHEBI:29105"/>
        <label>2</label>
    </ligand>
</feature>
<dbReference type="InterPro" id="IPR047177">
    <property type="entry name" value="Pept_M20A"/>
</dbReference>
<reference evidence="10 11" key="1">
    <citation type="journal article" date="2016" name="Sci. Rep.">
        <title>Insights into Adaptations to a Near-Obligate Nematode Endoparasitic Lifestyle from the Finished Genome of Drechmeria coniospora.</title>
        <authorList>
            <person name="Zhang L."/>
            <person name="Zhou Z."/>
            <person name="Guo Q."/>
            <person name="Fokkens L."/>
            <person name="Miskei M."/>
            <person name="Pocsi I."/>
            <person name="Zhang W."/>
            <person name="Chen M."/>
            <person name="Wang L."/>
            <person name="Sun Y."/>
            <person name="Donzelli B.G."/>
            <person name="Gibson D.M."/>
            <person name="Nelson D.R."/>
            <person name="Luo J.G."/>
            <person name="Rep M."/>
            <person name="Liu H."/>
            <person name="Yang S."/>
            <person name="Wang J."/>
            <person name="Krasnoff S.B."/>
            <person name="Xu Y."/>
            <person name="Molnar I."/>
            <person name="Lin M."/>
        </authorList>
    </citation>
    <scope>NUCLEOTIDE SEQUENCE [LARGE SCALE GENOMIC DNA]</scope>
    <source>
        <strain evidence="10 11">ARSEF 6962</strain>
    </source>
</reference>
<keyword evidence="5 7" id="KW-0862">Zinc</keyword>
<dbReference type="PROSITE" id="PS00758">
    <property type="entry name" value="ARGE_DAPE_CPG2_1"/>
    <property type="match status" value="1"/>
</dbReference>
<dbReference type="Gene3D" id="3.40.630.10">
    <property type="entry name" value="Zn peptidases"/>
    <property type="match status" value="1"/>
</dbReference>
<feature type="active site" description="Proton acceptor" evidence="6">
    <location>
        <position position="219"/>
    </location>
</feature>
<evidence type="ECO:0000256" key="4">
    <source>
        <dbReference type="ARBA" id="ARBA00022801"/>
    </source>
</evidence>
<evidence type="ECO:0000256" key="6">
    <source>
        <dbReference type="PIRSR" id="PIRSR037217-1"/>
    </source>
</evidence>
<dbReference type="FunCoup" id="A0A151GPJ9">
    <property type="interactions" value="29"/>
</dbReference>
<dbReference type="InterPro" id="IPR011650">
    <property type="entry name" value="Peptidase_M20_dimer"/>
</dbReference>
<evidence type="ECO:0000259" key="9">
    <source>
        <dbReference type="Pfam" id="PF07687"/>
    </source>
</evidence>
<feature type="region of interest" description="Disordered" evidence="8">
    <location>
        <begin position="433"/>
        <end position="452"/>
    </location>
</feature>
<keyword evidence="2" id="KW-0645">Protease</keyword>
<dbReference type="GeneID" id="63712807"/>
<proteinExistence type="inferred from homology"/>
<dbReference type="EMBL" id="LAYC01000001">
    <property type="protein sequence ID" value="KYK59037.1"/>
    <property type="molecule type" value="Genomic_DNA"/>
</dbReference>
<evidence type="ECO:0000256" key="8">
    <source>
        <dbReference type="SAM" id="MobiDB-lite"/>
    </source>
</evidence>
<keyword evidence="4" id="KW-0378">Hydrolase</keyword>
<dbReference type="InterPro" id="IPR017141">
    <property type="entry name" value="Pept_M20_carboxypep"/>
</dbReference>
<organism evidence="10 11">
    <name type="scientific">Drechmeria coniospora</name>
    <name type="common">Nematophagous fungus</name>
    <name type="synonym">Meria coniospora</name>
    <dbReference type="NCBI Taxonomy" id="98403"/>
    <lineage>
        <taxon>Eukaryota</taxon>
        <taxon>Fungi</taxon>
        <taxon>Dikarya</taxon>
        <taxon>Ascomycota</taxon>
        <taxon>Pezizomycotina</taxon>
        <taxon>Sordariomycetes</taxon>
        <taxon>Hypocreomycetidae</taxon>
        <taxon>Hypocreales</taxon>
        <taxon>Ophiocordycipitaceae</taxon>
        <taxon>Drechmeria</taxon>
    </lineage>
</organism>
<comment type="caution">
    <text evidence="10">The sequence shown here is derived from an EMBL/GenBank/DDBJ whole genome shotgun (WGS) entry which is preliminary data.</text>
</comment>
<dbReference type="GO" id="GO:0046872">
    <property type="term" value="F:metal ion binding"/>
    <property type="evidence" value="ECO:0007669"/>
    <property type="project" value="UniProtKB-KW"/>
</dbReference>
<gene>
    <name evidence="10" type="ORF">DCS_00164</name>
</gene>
<dbReference type="PIRSF" id="PIRSF037217">
    <property type="entry name" value="Carboxypeptidase_S"/>
    <property type="match status" value="1"/>
</dbReference>
<dbReference type="SUPFAM" id="SSF53187">
    <property type="entry name" value="Zn-dependent exopeptidases"/>
    <property type="match status" value="1"/>
</dbReference>
<feature type="active site" evidence="6">
    <location>
        <position position="152"/>
    </location>
</feature>
<dbReference type="GO" id="GO:0000328">
    <property type="term" value="C:fungal-type vacuole lumen"/>
    <property type="evidence" value="ECO:0007669"/>
    <property type="project" value="TreeGrafter"/>
</dbReference>
<dbReference type="Pfam" id="PF07687">
    <property type="entry name" value="M20_dimer"/>
    <property type="match status" value="1"/>
</dbReference>
<dbReference type="InterPro" id="IPR002933">
    <property type="entry name" value="Peptidase_M20"/>
</dbReference>
<dbReference type="STRING" id="98403.A0A151GPJ9"/>
<dbReference type="Gene3D" id="3.30.70.360">
    <property type="match status" value="1"/>
</dbReference>
<evidence type="ECO:0000256" key="1">
    <source>
        <dbReference type="ARBA" id="ARBA00006247"/>
    </source>
</evidence>
<accession>A0A151GPJ9</accession>
<evidence type="ECO:0000256" key="3">
    <source>
        <dbReference type="ARBA" id="ARBA00022723"/>
    </source>
</evidence>
<comment type="similarity">
    <text evidence="1">Belongs to the peptidase M20A family.</text>
</comment>
<dbReference type="AlphaFoldDB" id="A0A151GPJ9"/>
<dbReference type="Gene3D" id="1.10.150.900">
    <property type="match status" value="1"/>
</dbReference>
<feature type="compositionally biased region" description="Low complexity" evidence="8">
    <location>
        <begin position="433"/>
        <end position="444"/>
    </location>
</feature>
<evidence type="ECO:0000256" key="7">
    <source>
        <dbReference type="PIRSR" id="PIRSR037217-2"/>
    </source>
</evidence>
<name>A0A151GPJ9_DRECN</name>
<dbReference type="InParanoid" id="A0A151GPJ9"/>
<dbReference type="GO" id="GO:0004181">
    <property type="term" value="F:metallocarboxypeptidase activity"/>
    <property type="evidence" value="ECO:0007669"/>
    <property type="project" value="InterPro"/>
</dbReference>
<dbReference type="PANTHER" id="PTHR45962:SF1">
    <property type="entry name" value="N-FATTY-ACYL-AMINO ACID SYNTHASE_HYDROLASE PM20D1"/>
    <property type="match status" value="1"/>
</dbReference>
<dbReference type="CDD" id="cd05674">
    <property type="entry name" value="M20_yscS"/>
    <property type="match status" value="1"/>
</dbReference>
<keyword evidence="3 7" id="KW-0479">Metal-binding</keyword>
<dbReference type="InterPro" id="IPR001261">
    <property type="entry name" value="ArgE/DapE_CS"/>
</dbReference>
<keyword evidence="11" id="KW-1185">Reference proteome</keyword>
<evidence type="ECO:0000313" key="10">
    <source>
        <dbReference type="EMBL" id="KYK59037.1"/>
    </source>
</evidence>
<dbReference type="PANTHER" id="PTHR45962">
    <property type="entry name" value="N-FATTY-ACYL-AMINO ACID SYNTHASE/HYDROLASE PM20D1"/>
    <property type="match status" value="1"/>
</dbReference>
<feature type="binding site" evidence="7">
    <location>
        <position position="248"/>
    </location>
    <ligand>
        <name>Zn(2+)</name>
        <dbReference type="ChEBI" id="CHEBI:29105"/>
        <label>2</label>
    </ligand>
</feature>
<evidence type="ECO:0000313" key="11">
    <source>
        <dbReference type="Proteomes" id="UP000076580"/>
    </source>
</evidence>
<protein>
    <recommendedName>
        <fullName evidence="9">Peptidase M20 dimerisation domain-containing protein</fullName>
    </recommendedName>
</protein>
<dbReference type="GO" id="GO:0051603">
    <property type="term" value="P:proteolysis involved in protein catabolic process"/>
    <property type="evidence" value="ECO:0007669"/>
    <property type="project" value="TreeGrafter"/>
</dbReference>
<feature type="binding site" evidence="7">
    <location>
        <position position="220"/>
    </location>
    <ligand>
        <name>Zn(2+)</name>
        <dbReference type="ChEBI" id="CHEBI:29105"/>
        <label>1</label>
    </ligand>
</feature>
<evidence type="ECO:0000256" key="5">
    <source>
        <dbReference type="ARBA" id="ARBA00022833"/>
    </source>
</evidence>
<dbReference type="RefSeq" id="XP_040658389.1">
    <property type="nucleotide sequence ID" value="XM_040797506.1"/>
</dbReference>
<dbReference type="Proteomes" id="UP000076580">
    <property type="component" value="Chromosome 01"/>
</dbReference>
<dbReference type="Pfam" id="PF01546">
    <property type="entry name" value="Peptidase_M20"/>
    <property type="match status" value="1"/>
</dbReference>
<feature type="domain" description="Peptidase M20 dimerisation" evidence="9">
    <location>
        <begin position="270"/>
        <end position="418"/>
    </location>
</feature>
<evidence type="ECO:0000256" key="2">
    <source>
        <dbReference type="ARBA" id="ARBA00022670"/>
    </source>
</evidence>